<comment type="caution">
    <text evidence="2">The sequence shown here is derived from an EMBL/GenBank/DDBJ whole genome shotgun (WGS) entry which is preliminary data.</text>
</comment>
<organism evidence="2 3">
    <name type="scientific">Noviluteimonas gilva</name>
    <dbReference type="NCBI Taxonomy" id="2682097"/>
    <lineage>
        <taxon>Bacteria</taxon>
        <taxon>Pseudomonadati</taxon>
        <taxon>Pseudomonadota</taxon>
        <taxon>Gammaproteobacteria</taxon>
        <taxon>Lysobacterales</taxon>
        <taxon>Lysobacteraceae</taxon>
        <taxon>Noviluteimonas</taxon>
    </lineage>
</organism>
<dbReference type="RefSeq" id="WP_156642775.1">
    <property type="nucleotide sequence ID" value="NZ_WOXT01000004.1"/>
</dbReference>
<dbReference type="PANTHER" id="PTHR42905">
    <property type="entry name" value="PHOSPHOENOLPYRUVATE CARBOXYLASE"/>
    <property type="match status" value="1"/>
</dbReference>
<dbReference type="SUPFAM" id="SSF51621">
    <property type="entry name" value="Phosphoenolpyruvate/pyruvate domain"/>
    <property type="match status" value="1"/>
</dbReference>
<name>A0A7C9HUB5_9GAMM</name>
<dbReference type="GO" id="GO:0046872">
    <property type="term" value="F:metal ion binding"/>
    <property type="evidence" value="ECO:0007669"/>
    <property type="project" value="UniProtKB-KW"/>
</dbReference>
<dbReference type="CDD" id="cd00377">
    <property type="entry name" value="ICL_PEPM"/>
    <property type="match status" value="1"/>
</dbReference>
<dbReference type="GO" id="GO:0016829">
    <property type="term" value="F:lyase activity"/>
    <property type="evidence" value="ECO:0007669"/>
    <property type="project" value="UniProtKB-KW"/>
</dbReference>
<dbReference type="InterPro" id="IPR040442">
    <property type="entry name" value="Pyrv_kinase-like_dom_sf"/>
</dbReference>
<keyword evidence="1" id="KW-0479">Metal-binding</keyword>
<dbReference type="AlphaFoldDB" id="A0A7C9HUB5"/>
<reference evidence="2 3" key="1">
    <citation type="submission" date="2019-12" db="EMBL/GenBank/DDBJ databases">
        <authorList>
            <person name="Xu J."/>
        </authorList>
    </citation>
    <scope>NUCLEOTIDE SEQUENCE [LARGE SCALE GENOMIC DNA]</scope>
    <source>
        <strain evidence="2 3">HX-5-24</strain>
    </source>
</reference>
<evidence type="ECO:0000256" key="1">
    <source>
        <dbReference type="ARBA" id="ARBA00022723"/>
    </source>
</evidence>
<dbReference type="PANTHER" id="PTHR42905:SF16">
    <property type="entry name" value="CARBOXYPHOSPHONOENOLPYRUVATE PHOSPHONOMUTASE-LIKE PROTEIN (AFU_ORTHOLOGUE AFUA_5G07230)"/>
    <property type="match status" value="1"/>
</dbReference>
<dbReference type="InterPro" id="IPR039556">
    <property type="entry name" value="ICL/PEPM"/>
</dbReference>
<accession>A0A7C9HUB5</accession>
<dbReference type="InterPro" id="IPR015813">
    <property type="entry name" value="Pyrv/PenolPyrv_kinase-like_dom"/>
</dbReference>
<gene>
    <name evidence="2" type="ORF">GN331_13590</name>
</gene>
<protein>
    <submittedName>
        <fullName evidence="2">Isocitrate lyase/phosphoenolpyruvate mutase family protein</fullName>
    </submittedName>
</protein>
<sequence>MHARFLALHHADKPLLVANAWDAASTALWQHAGAPAIGTSSAALAWACGYADGGALEHDALLGKVREILRVARVPVSVDLEDGYSDDPQQVAVLVRELVELGVVGINLEDAGKPADLLVAKIEAIRASLGETPLFINARTDVYLRGMASGEAAVAMTNERLAQFAKVGASGVFVPGLSALPDIEAVASATALPLNVMTVPGLPPLDQLQRAGVRRVSAGIGLFQHAFAAGLQAARAFLEGDVTRPFDRAMPYDDLNAMFESLR</sequence>
<dbReference type="Pfam" id="PF13714">
    <property type="entry name" value="PEP_mutase"/>
    <property type="match status" value="1"/>
</dbReference>
<dbReference type="EMBL" id="WOXT01000004">
    <property type="protein sequence ID" value="MUV15233.1"/>
    <property type="molecule type" value="Genomic_DNA"/>
</dbReference>
<keyword evidence="2" id="KW-0456">Lyase</keyword>
<keyword evidence="2" id="KW-0670">Pyruvate</keyword>
<dbReference type="Gene3D" id="3.20.20.60">
    <property type="entry name" value="Phosphoenolpyruvate-binding domains"/>
    <property type="match status" value="1"/>
</dbReference>
<proteinExistence type="predicted"/>
<dbReference type="Proteomes" id="UP000479692">
    <property type="component" value="Unassembled WGS sequence"/>
</dbReference>
<evidence type="ECO:0000313" key="2">
    <source>
        <dbReference type="EMBL" id="MUV15233.1"/>
    </source>
</evidence>
<keyword evidence="3" id="KW-1185">Reference proteome</keyword>
<evidence type="ECO:0000313" key="3">
    <source>
        <dbReference type="Proteomes" id="UP000479692"/>
    </source>
</evidence>